<dbReference type="InterPro" id="IPR011009">
    <property type="entry name" value="Kinase-like_dom_sf"/>
</dbReference>
<evidence type="ECO:0000259" key="3">
    <source>
        <dbReference type="PROSITE" id="PS50011"/>
    </source>
</evidence>
<feature type="compositionally biased region" description="Acidic residues" evidence="2">
    <location>
        <begin position="550"/>
        <end position="568"/>
    </location>
</feature>
<evidence type="ECO:0000256" key="1">
    <source>
        <dbReference type="ARBA" id="ARBA00008874"/>
    </source>
</evidence>
<feature type="region of interest" description="Disordered" evidence="2">
    <location>
        <begin position="438"/>
        <end position="471"/>
    </location>
</feature>
<comment type="caution">
    <text evidence="4">The sequence shown here is derived from an EMBL/GenBank/DDBJ whole genome shotgun (WGS) entry which is preliminary data.</text>
</comment>
<dbReference type="Pfam" id="PF07714">
    <property type="entry name" value="PK_Tyr_Ser-Thr"/>
    <property type="match status" value="1"/>
</dbReference>
<dbReference type="AlphaFoldDB" id="A0AAD8Y1Q3"/>
<name>A0AAD8Y1Q3_9STRA</name>
<dbReference type="PROSITE" id="PS50011">
    <property type="entry name" value="PROTEIN_KINASE_DOM"/>
    <property type="match status" value="1"/>
</dbReference>
<gene>
    <name evidence="4" type="ORF">QTG54_012133</name>
</gene>
<dbReference type="InterPro" id="IPR000719">
    <property type="entry name" value="Prot_kinase_dom"/>
</dbReference>
<organism evidence="4 5">
    <name type="scientific">Skeletonema marinoi</name>
    <dbReference type="NCBI Taxonomy" id="267567"/>
    <lineage>
        <taxon>Eukaryota</taxon>
        <taxon>Sar</taxon>
        <taxon>Stramenopiles</taxon>
        <taxon>Ochrophyta</taxon>
        <taxon>Bacillariophyta</taxon>
        <taxon>Coscinodiscophyceae</taxon>
        <taxon>Thalassiosirophycidae</taxon>
        <taxon>Thalassiosirales</taxon>
        <taxon>Skeletonemataceae</taxon>
        <taxon>Skeletonema</taxon>
        <taxon>Skeletonema marinoi-dohrnii complex</taxon>
    </lineage>
</organism>
<reference evidence="4" key="1">
    <citation type="submission" date="2023-06" db="EMBL/GenBank/DDBJ databases">
        <title>Survivors Of The Sea: Transcriptome response of Skeletonema marinoi to long-term dormancy.</title>
        <authorList>
            <person name="Pinder M.I.M."/>
            <person name="Kourtchenko O."/>
            <person name="Robertson E.K."/>
            <person name="Larsson T."/>
            <person name="Maumus F."/>
            <person name="Osuna-Cruz C.M."/>
            <person name="Vancaester E."/>
            <person name="Stenow R."/>
            <person name="Vandepoele K."/>
            <person name="Ploug H."/>
            <person name="Bruchert V."/>
            <person name="Godhe A."/>
            <person name="Topel M."/>
        </authorList>
    </citation>
    <scope>NUCLEOTIDE SEQUENCE</scope>
    <source>
        <strain evidence="4">R05AC</strain>
    </source>
</reference>
<dbReference type="SMART" id="SM00220">
    <property type="entry name" value="S_TKc"/>
    <property type="match status" value="1"/>
</dbReference>
<proteinExistence type="inferred from homology"/>
<keyword evidence="5" id="KW-1185">Reference proteome</keyword>
<dbReference type="EC" id="2.7.11.-" evidence="4"/>
<feature type="compositionally biased region" description="Polar residues" evidence="2">
    <location>
        <begin position="11"/>
        <end position="20"/>
    </location>
</feature>
<dbReference type="GO" id="GO:0005524">
    <property type="term" value="F:ATP binding"/>
    <property type="evidence" value="ECO:0007669"/>
    <property type="project" value="InterPro"/>
</dbReference>
<feature type="compositionally biased region" description="Polar residues" evidence="2">
    <location>
        <begin position="520"/>
        <end position="533"/>
    </location>
</feature>
<dbReference type="SUPFAM" id="SSF56112">
    <property type="entry name" value="Protein kinase-like (PK-like)"/>
    <property type="match status" value="1"/>
</dbReference>
<dbReference type="PANTHER" id="PTHR48014">
    <property type="entry name" value="SERINE/THREONINE-PROTEIN KINASE FRAY2"/>
    <property type="match status" value="1"/>
</dbReference>
<sequence length="579" mass="63870">MEDASNDKTIGRTNRSSPTRTVRPVNNAVVESVSPITDTSADNNNNPFSAAGEAPPTADSSLSQPLVYTTTVGSNIGGPFEWPTNADHYQLINRIGQGAFASVWRARIRRRIKNDDDENTDGAEKQTAEIHCAIKIMDLEHVNINISDIRLEVQTMRLSSHPNVLVCHTSFVRDTDLWLVTQLMSKGSSLHCLQSARAKLLTNAAANAAAAEKTNGQDDGILLQPASFSYTTDDAVLEGGLAAYSSIISPEALLFEAHITYILYETLLGLKYIHDNGQIHRDVKAGNLLLDGNANVRIADFGVSSWLIDSGNRREHTTTFVGTPCWMAPEVMEQVDGYDYKADIWSLGITALELCKGYAPYAKYAPMKVLLLTIQEDPPNLETYNDGDDVNMWSKSFRSMIKLCLQKDRSKRPTTQELLAHRHFKPLAEEDGRAEWRNRTKTELCDEVQDVGETSGDEGKSSSENLPGASPISIVLNTHKDRPAGTSWILPGGSQIQASSAKGVDNGQDFFDQFEQQTGGENFNRESASSSTSDNRDTDVADNKIKQVVEEEDDDDDDDMNDFFDEFENATGGENFKRI</sequence>
<feature type="compositionally biased region" description="Basic and acidic residues" evidence="2">
    <location>
        <begin position="1"/>
        <end position="10"/>
    </location>
</feature>
<dbReference type="GO" id="GO:0004672">
    <property type="term" value="F:protein kinase activity"/>
    <property type="evidence" value="ECO:0007669"/>
    <property type="project" value="InterPro"/>
</dbReference>
<accession>A0AAD8Y1Q3</accession>
<evidence type="ECO:0000256" key="2">
    <source>
        <dbReference type="SAM" id="MobiDB-lite"/>
    </source>
</evidence>
<dbReference type="PANTHER" id="PTHR48014:SF21">
    <property type="entry name" value="SERINE_THREONINE-PROTEIN KINASE FRAY2"/>
    <property type="match status" value="1"/>
</dbReference>
<keyword evidence="4" id="KW-0808">Transferase</keyword>
<feature type="compositionally biased region" description="Polar residues" evidence="2">
    <location>
        <begin position="34"/>
        <end position="48"/>
    </location>
</feature>
<feature type="region of interest" description="Disordered" evidence="2">
    <location>
        <begin position="1"/>
        <end position="62"/>
    </location>
</feature>
<dbReference type="Proteomes" id="UP001224775">
    <property type="component" value="Unassembled WGS sequence"/>
</dbReference>
<evidence type="ECO:0000313" key="4">
    <source>
        <dbReference type="EMBL" id="KAK1737266.1"/>
    </source>
</evidence>
<protein>
    <submittedName>
        <fullName evidence="4">Serine/threonine-protein kinase</fullName>
        <ecNumber evidence="4">2.7.11.-</ecNumber>
    </submittedName>
</protein>
<dbReference type="Gene3D" id="1.10.510.10">
    <property type="entry name" value="Transferase(Phosphotransferase) domain 1"/>
    <property type="match status" value="1"/>
</dbReference>
<feature type="compositionally biased region" description="Basic and acidic residues" evidence="2">
    <location>
        <begin position="534"/>
        <end position="549"/>
    </location>
</feature>
<feature type="domain" description="Protein kinase" evidence="3">
    <location>
        <begin position="89"/>
        <end position="424"/>
    </location>
</feature>
<evidence type="ECO:0000313" key="5">
    <source>
        <dbReference type="Proteomes" id="UP001224775"/>
    </source>
</evidence>
<feature type="region of interest" description="Disordered" evidence="2">
    <location>
        <begin position="520"/>
        <end position="579"/>
    </location>
</feature>
<keyword evidence="4" id="KW-0418">Kinase</keyword>
<dbReference type="EMBL" id="JATAAI010000026">
    <property type="protein sequence ID" value="KAK1737266.1"/>
    <property type="molecule type" value="Genomic_DNA"/>
</dbReference>
<dbReference type="InterPro" id="IPR047173">
    <property type="entry name" value="STRAD_A/B-like"/>
</dbReference>
<comment type="similarity">
    <text evidence="1">Belongs to the protein kinase superfamily. STE Ser/Thr protein kinase family. STE20 subfamily.</text>
</comment>
<dbReference type="GO" id="GO:0043539">
    <property type="term" value="F:protein serine/threonine kinase activator activity"/>
    <property type="evidence" value="ECO:0007669"/>
    <property type="project" value="InterPro"/>
</dbReference>
<dbReference type="Gene3D" id="3.30.200.20">
    <property type="entry name" value="Phosphorylase Kinase, domain 1"/>
    <property type="match status" value="1"/>
</dbReference>
<dbReference type="InterPro" id="IPR001245">
    <property type="entry name" value="Ser-Thr/Tyr_kinase_cat_dom"/>
</dbReference>